<dbReference type="Gene3D" id="3.40.50.300">
    <property type="entry name" value="P-loop containing nucleotide triphosphate hydrolases"/>
    <property type="match status" value="1"/>
</dbReference>
<gene>
    <name evidence="8" type="ORF">PHPALM_31319</name>
</gene>
<dbReference type="Pfam" id="PF00004">
    <property type="entry name" value="AAA"/>
    <property type="match status" value="1"/>
</dbReference>
<dbReference type="InterPro" id="IPR000641">
    <property type="entry name" value="CbxX/CfxQ"/>
</dbReference>
<keyword evidence="4" id="KW-0175">Coiled coil</keyword>
<proteinExistence type="inferred from homology"/>
<comment type="caution">
    <text evidence="8">The sequence shown here is derived from an EMBL/GenBank/DDBJ whole genome shotgun (WGS) entry which is preliminary data.</text>
</comment>
<dbReference type="InterPro" id="IPR003959">
    <property type="entry name" value="ATPase_AAA_core"/>
</dbReference>
<reference evidence="8 9" key="1">
    <citation type="journal article" date="2017" name="Genome Biol. Evol.">
        <title>Phytophthora megakarya and P. palmivora, closely related causal agents of cacao black pod rot, underwent increases in genome sizes and gene numbers by different mechanisms.</title>
        <authorList>
            <person name="Ali S.S."/>
            <person name="Shao J."/>
            <person name="Lary D.J."/>
            <person name="Kronmiller B."/>
            <person name="Shen D."/>
            <person name="Strem M.D."/>
            <person name="Amoako-Attah I."/>
            <person name="Akrofi A.Y."/>
            <person name="Begoude B.A."/>
            <person name="Ten Hoopen G.M."/>
            <person name="Coulibaly K."/>
            <person name="Kebe B.I."/>
            <person name="Melnick R.L."/>
            <person name="Guiltinan M.J."/>
            <person name="Tyler B.M."/>
            <person name="Meinhardt L.W."/>
            <person name="Bailey B.A."/>
        </authorList>
    </citation>
    <scope>NUCLEOTIDE SEQUENCE [LARGE SCALE GENOMIC DNA]</scope>
    <source>
        <strain evidence="9">sbr112.9</strain>
    </source>
</reference>
<feature type="compositionally biased region" description="Acidic residues" evidence="5">
    <location>
        <begin position="261"/>
        <end position="277"/>
    </location>
</feature>
<evidence type="ECO:0000259" key="7">
    <source>
        <dbReference type="Pfam" id="PF17866"/>
    </source>
</evidence>
<evidence type="ECO:0000256" key="2">
    <source>
        <dbReference type="ARBA" id="ARBA00022741"/>
    </source>
</evidence>
<dbReference type="PRINTS" id="PR00819">
    <property type="entry name" value="CBXCFQXSUPER"/>
</dbReference>
<feature type="region of interest" description="Disordered" evidence="5">
    <location>
        <begin position="208"/>
        <end position="243"/>
    </location>
</feature>
<evidence type="ECO:0000256" key="5">
    <source>
        <dbReference type="SAM" id="MobiDB-lite"/>
    </source>
</evidence>
<feature type="coiled-coil region" evidence="4">
    <location>
        <begin position="296"/>
        <end position="332"/>
    </location>
</feature>
<keyword evidence="9" id="KW-1185">Reference proteome</keyword>
<feature type="compositionally biased region" description="Basic and acidic residues" evidence="5">
    <location>
        <begin position="278"/>
        <end position="287"/>
    </location>
</feature>
<evidence type="ECO:0000313" key="9">
    <source>
        <dbReference type="Proteomes" id="UP000237271"/>
    </source>
</evidence>
<feature type="domain" description="CbbX AAA lid" evidence="7">
    <location>
        <begin position="138"/>
        <end position="190"/>
    </location>
</feature>
<feature type="non-terminal residue" evidence="8">
    <location>
        <position position="1"/>
    </location>
</feature>
<dbReference type="SUPFAM" id="SSF52540">
    <property type="entry name" value="P-loop containing nucleoside triphosphate hydrolases"/>
    <property type="match status" value="1"/>
</dbReference>
<keyword evidence="3" id="KW-0067">ATP-binding</keyword>
<dbReference type="GO" id="GO:0016887">
    <property type="term" value="F:ATP hydrolysis activity"/>
    <property type="evidence" value="ECO:0007669"/>
    <property type="project" value="InterPro"/>
</dbReference>
<evidence type="ECO:0000256" key="1">
    <source>
        <dbReference type="ARBA" id="ARBA00010378"/>
    </source>
</evidence>
<dbReference type="PANTHER" id="PTHR43392">
    <property type="entry name" value="AAA-TYPE ATPASE FAMILY PROTEIN / ANKYRIN REPEAT FAMILY PROTEIN"/>
    <property type="match status" value="1"/>
</dbReference>
<dbReference type="InterPro" id="IPR027417">
    <property type="entry name" value="P-loop_NTPase"/>
</dbReference>
<protein>
    <submittedName>
        <fullName evidence="8">Uncharacterized protein</fullName>
    </submittedName>
</protein>
<dbReference type="Proteomes" id="UP000237271">
    <property type="component" value="Unassembled WGS sequence"/>
</dbReference>
<keyword evidence="2" id="KW-0547">Nucleotide-binding</keyword>
<dbReference type="AlphaFoldDB" id="A0A2P4X2X1"/>
<feature type="region of interest" description="Disordered" evidence="5">
    <location>
        <begin position="260"/>
        <end position="290"/>
    </location>
</feature>
<dbReference type="GO" id="GO:0005524">
    <property type="term" value="F:ATP binding"/>
    <property type="evidence" value="ECO:0007669"/>
    <property type="project" value="UniProtKB-KW"/>
</dbReference>
<dbReference type="InterPro" id="IPR041627">
    <property type="entry name" value="AAA_lid_6"/>
</dbReference>
<name>A0A2P4X2X1_9STRA</name>
<accession>A0A2P4X2X1</accession>
<dbReference type="OrthoDB" id="125849at2759"/>
<dbReference type="PANTHER" id="PTHR43392:SF2">
    <property type="entry name" value="AAA-TYPE ATPASE FAMILY PROTEIN _ ANKYRIN REPEAT FAMILY PROTEIN"/>
    <property type="match status" value="1"/>
</dbReference>
<dbReference type="InterPro" id="IPR050773">
    <property type="entry name" value="CbxX/CfxQ_RuBisCO_ESX"/>
</dbReference>
<feature type="compositionally biased region" description="Low complexity" evidence="5">
    <location>
        <begin position="210"/>
        <end position="234"/>
    </location>
</feature>
<dbReference type="Gene3D" id="1.10.8.60">
    <property type="match status" value="1"/>
</dbReference>
<sequence length="372" mass="41566">AQILHAMSALGTTKLVETSGLDLTGEYLGQTKEKVTGKLDEAKGGLLFIDEAYELGKGMYGEEAMTTLVAAMTDPSYAGMVIVIAGYPKDMDVMLNRNAGLKSRFTRFIDFPDWEAEDGLAFLQAKAKKEDIMLSRRTETVLQQIFVELKKLEGFGNGRDAVRVWKEVLQCRAQRVFDAPEEVRTIAVKDVVMAGEIILAARRPPDGPILSQSSLLSDTSMSRTQERQPQTQHLLPEEQEPEEVTLDEQLEEKAVLSVEADAVEVDAEEDPDIDEAEKENKVERDPGVSDEDWEELERAKEAHAAHLDALKRARDQAKLEEERRRAKAIQEKIRRICPCPMGFNWYKCGGGWRCGGGSHFVSDAQLNSQFTC</sequence>
<evidence type="ECO:0000313" key="8">
    <source>
        <dbReference type="EMBL" id="POM59888.1"/>
    </source>
</evidence>
<feature type="domain" description="ATPase AAA-type core" evidence="6">
    <location>
        <begin position="12"/>
        <end position="111"/>
    </location>
</feature>
<organism evidence="8 9">
    <name type="scientific">Phytophthora palmivora</name>
    <dbReference type="NCBI Taxonomy" id="4796"/>
    <lineage>
        <taxon>Eukaryota</taxon>
        <taxon>Sar</taxon>
        <taxon>Stramenopiles</taxon>
        <taxon>Oomycota</taxon>
        <taxon>Peronosporomycetes</taxon>
        <taxon>Peronosporales</taxon>
        <taxon>Peronosporaceae</taxon>
        <taxon>Phytophthora</taxon>
    </lineage>
</organism>
<dbReference type="EMBL" id="NCKW01016991">
    <property type="protein sequence ID" value="POM59888.1"/>
    <property type="molecule type" value="Genomic_DNA"/>
</dbReference>
<evidence type="ECO:0000259" key="6">
    <source>
        <dbReference type="Pfam" id="PF00004"/>
    </source>
</evidence>
<dbReference type="Pfam" id="PF17866">
    <property type="entry name" value="AAA_lid_6"/>
    <property type="match status" value="1"/>
</dbReference>
<evidence type="ECO:0000256" key="4">
    <source>
        <dbReference type="SAM" id="Coils"/>
    </source>
</evidence>
<evidence type="ECO:0000256" key="3">
    <source>
        <dbReference type="ARBA" id="ARBA00022840"/>
    </source>
</evidence>
<comment type="similarity">
    <text evidence="1">Belongs to the CbxX/CfxQ family.</text>
</comment>